<organism evidence="6 7">
    <name type="scientific">Enterococcus rivorum</name>
    <dbReference type="NCBI Taxonomy" id="762845"/>
    <lineage>
        <taxon>Bacteria</taxon>
        <taxon>Bacillati</taxon>
        <taxon>Bacillota</taxon>
        <taxon>Bacilli</taxon>
        <taxon>Lactobacillales</taxon>
        <taxon>Enterococcaceae</taxon>
        <taxon>Enterococcus</taxon>
    </lineage>
</organism>
<dbReference type="PANTHER" id="PTHR43335">
    <property type="entry name" value="ABC TRANSPORTER, ATP-BINDING PROTEIN"/>
    <property type="match status" value="1"/>
</dbReference>
<dbReference type="EMBL" id="MIEK01000049">
    <property type="protein sequence ID" value="OEH81365.1"/>
    <property type="molecule type" value="Genomic_DNA"/>
</dbReference>
<dbReference type="Pfam" id="PF00005">
    <property type="entry name" value="ABC_tran"/>
    <property type="match status" value="1"/>
</dbReference>
<dbReference type="STRING" id="762845.BCR26_16775"/>
<evidence type="ECO:0000256" key="1">
    <source>
        <dbReference type="ARBA" id="ARBA00005417"/>
    </source>
</evidence>
<evidence type="ECO:0000256" key="3">
    <source>
        <dbReference type="ARBA" id="ARBA00022741"/>
    </source>
</evidence>
<reference evidence="6 7" key="1">
    <citation type="submission" date="2016-09" db="EMBL/GenBank/DDBJ databases">
        <authorList>
            <person name="Capua I."/>
            <person name="De Benedictis P."/>
            <person name="Joannis T."/>
            <person name="Lombin L.H."/>
            <person name="Cattoli G."/>
        </authorList>
    </citation>
    <scope>NUCLEOTIDE SEQUENCE [LARGE SCALE GENOMIC DNA]</scope>
    <source>
        <strain evidence="6 7">LMG 25899</strain>
    </source>
</reference>
<protein>
    <recommendedName>
        <fullName evidence="5">ABC transporter domain-containing protein</fullName>
    </recommendedName>
</protein>
<dbReference type="RefSeq" id="WP_069699660.1">
    <property type="nucleotide sequence ID" value="NZ_JAGGMA010000008.1"/>
</dbReference>
<dbReference type="Proteomes" id="UP000095256">
    <property type="component" value="Unassembled WGS sequence"/>
</dbReference>
<sequence>MLEIRNLRKSFSSNEVLKEINITIKKGEIVGLLGKNGAGKTTLIKSIMQLLKYDGEIYVDNQILTCKNLYKHISFLLEPSFLEYFTAFDNLKFLYGLNNKHNSEHTIIDALEKVGLEDAKDKKIKKFSYGMKQRLGLAQSLMECFDFLILDEPTVGIDPVGMKILDSQLRFLANTQNVGILLSSHELDFIKNICDRVIILERGIIVENKKISEIMSSYCIFLKSDYTEILQKLQNTSLFTHKLVNKRTQVTIAESNLNKILNLLVNEQIEIEKIALVEELSNYF</sequence>
<evidence type="ECO:0000259" key="5">
    <source>
        <dbReference type="PROSITE" id="PS50893"/>
    </source>
</evidence>
<evidence type="ECO:0000313" key="7">
    <source>
        <dbReference type="Proteomes" id="UP000095256"/>
    </source>
</evidence>
<evidence type="ECO:0000256" key="4">
    <source>
        <dbReference type="ARBA" id="ARBA00022840"/>
    </source>
</evidence>
<dbReference type="PROSITE" id="PS50893">
    <property type="entry name" value="ABC_TRANSPORTER_2"/>
    <property type="match status" value="1"/>
</dbReference>
<dbReference type="SMART" id="SM00382">
    <property type="entry name" value="AAA"/>
    <property type="match status" value="1"/>
</dbReference>
<dbReference type="InterPro" id="IPR017871">
    <property type="entry name" value="ABC_transporter-like_CS"/>
</dbReference>
<dbReference type="PROSITE" id="PS00211">
    <property type="entry name" value="ABC_TRANSPORTER_1"/>
    <property type="match status" value="1"/>
</dbReference>
<comment type="similarity">
    <text evidence="1">Belongs to the ABC transporter superfamily.</text>
</comment>
<name>A0A1E5KTZ9_9ENTE</name>
<proteinExistence type="inferred from homology"/>
<evidence type="ECO:0000313" key="6">
    <source>
        <dbReference type="EMBL" id="OEH81365.1"/>
    </source>
</evidence>
<dbReference type="PANTHER" id="PTHR43335:SF4">
    <property type="entry name" value="ABC TRANSPORTER, ATP-BINDING PROTEIN"/>
    <property type="match status" value="1"/>
</dbReference>
<dbReference type="GO" id="GO:0016887">
    <property type="term" value="F:ATP hydrolysis activity"/>
    <property type="evidence" value="ECO:0007669"/>
    <property type="project" value="InterPro"/>
</dbReference>
<feature type="domain" description="ABC transporter" evidence="5">
    <location>
        <begin position="2"/>
        <end position="227"/>
    </location>
</feature>
<keyword evidence="7" id="KW-1185">Reference proteome</keyword>
<keyword evidence="3" id="KW-0547">Nucleotide-binding</keyword>
<dbReference type="AlphaFoldDB" id="A0A1E5KTZ9"/>
<gene>
    <name evidence="6" type="ORF">BCR26_16775</name>
</gene>
<keyword evidence="4" id="KW-0067">ATP-binding</keyword>
<dbReference type="SUPFAM" id="SSF52540">
    <property type="entry name" value="P-loop containing nucleoside triphosphate hydrolases"/>
    <property type="match status" value="1"/>
</dbReference>
<dbReference type="InterPro" id="IPR003439">
    <property type="entry name" value="ABC_transporter-like_ATP-bd"/>
</dbReference>
<keyword evidence="2" id="KW-0813">Transport</keyword>
<dbReference type="GO" id="GO:0005524">
    <property type="term" value="F:ATP binding"/>
    <property type="evidence" value="ECO:0007669"/>
    <property type="project" value="UniProtKB-KW"/>
</dbReference>
<dbReference type="OrthoDB" id="9804819at2"/>
<evidence type="ECO:0000256" key="2">
    <source>
        <dbReference type="ARBA" id="ARBA00022448"/>
    </source>
</evidence>
<dbReference type="InterPro" id="IPR003593">
    <property type="entry name" value="AAA+_ATPase"/>
</dbReference>
<dbReference type="InterPro" id="IPR027417">
    <property type="entry name" value="P-loop_NTPase"/>
</dbReference>
<accession>A0A1E5KTZ9</accession>
<comment type="caution">
    <text evidence="6">The sequence shown here is derived from an EMBL/GenBank/DDBJ whole genome shotgun (WGS) entry which is preliminary data.</text>
</comment>
<dbReference type="Gene3D" id="3.40.50.300">
    <property type="entry name" value="P-loop containing nucleotide triphosphate hydrolases"/>
    <property type="match status" value="1"/>
</dbReference>